<accession>A0A5K7YWP0</accession>
<dbReference type="KEGG" id="dwd:DSCW_15890"/>
<proteinExistence type="predicted"/>
<keyword evidence="2" id="KW-1185">Reference proteome</keyword>
<dbReference type="EMBL" id="AP021875">
    <property type="protein sequence ID" value="BBO74172.1"/>
    <property type="molecule type" value="Genomic_DNA"/>
</dbReference>
<evidence type="ECO:0000313" key="1">
    <source>
        <dbReference type="EMBL" id="BBO74172.1"/>
    </source>
</evidence>
<name>A0A5K7YWP0_9BACT</name>
<reference evidence="1 2" key="1">
    <citation type="submission" date="2019-11" db="EMBL/GenBank/DDBJ databases">
        <title>Comparative genomics of hydrocarbon-degrading Desulfosarcina strains.</title>
        <authorList>
            <person name="Watanabe M."/>
            <person name="Kojima H."/>
            <person name="Fukui M."/>
        </authorList>
    </citation>
    <scope>NUCLEOTIDE SEQUENCE [LARGE SCALE GENOMIC DNA]</scope>
    <source>
        <strain evidence="1 2">PP31</strain>
    </source>
</reference>
<dbReference type="OrthoDB" id="5422239at2"/>
<protein>
    <submittedName>
        <fullName evidence="1">Uncharacterized protein</fullName>
    </submittedName>
</protein>
<dbReference type="AlphaFoldDB" id="A0A5K7YWP0"/>
<sequence>MLCSLATNVDSSTLQSINDLEKDLGKTLLAFACHDLKPSALNADQLSKLQAVEKKLGVSLVAVEA</sequence>
<evidence type="ECO:0000313" key="2">
    <source>
        <dbReference type="Proteomes" id="UP000427769"/>
    </source>
</evidence>
<gene>
    <name evidence="1" type="ORF">DSCW_15890</name>
</gene>
<dbReference type="RefSeq" id="WP_155303221.1">
    <property type="nucleotide sequence ID" value="NZ_AP021875.1"/>
</dbReference>
<organism evidence="1 2">
    <name type="scientific">Desulfosarcina widdelii</name>
    <dbReference type="NCBI Taxonomy" id="947919"/>
    <lineage>
        <taxon>Bacteria</taxon>
        <taxon>Pseudomonadati</taxon>
        <taxon>Thermodesulfobacteriota</taxon>
        <taxon>Desulfobacteria</taxon>
        <taxon>Desulfobacterales</taxon>
        <taxon>Desulfosarcinaceae</taxon>
        <taxon>Desulfosarcina</taxon>
    </lineage>
</organism>
<dbReference type="Proteomes" id="UP000427769">
    <property type="component" value="Chromosome"/>
</dbReference>